<dbReference type="PANTHER" id="PTHR33823:SF4">
    <property type="entry name" value="GENERAL STRESS PROTEIN 16O"/>
    <property type="match status" value="1"/>
</dbReference>
<evidence type="ECO:0000259" key="4">
    <source>
        <dbReference type="Pfam" id="PF01258"/>
    </source>
</evidence>
<dbReference type="PROSITE" id="PS01102">
    <property type="entry name" value="ZF_DKSA_1"/>
    <property type="match status" value="1"/>
</dbReference>
<dbReference type="PANTHER" id="PTHR33823">
    <property type="entry name" value="RNA POLYMERASE-BINDING TRANSCRIPTION FACTOR DKSA-RELATED"/>
    <property type="match status" value="1"/>
</dbReference>
<keyword evidence="1" id="KW-0479">Metal-binding</keyword>
<dbReference type="InterPro" id="IPR000962">
    <property type="entry name" value="Znf_DskA_TraR"/>
</dbReference>
<dbReference type="InterPro" id="IPR020458">
    <property type="entry name" value="Znf_DskA_TraR_CS"/>
</dbReference>
<dbReference type="GO" id="GO:0008270">
    <property type="term" value="F:zinc ion binding"/>
    <property type="evidence" value="ECO:0007669"/>
    <property type="project" value="UniProtKB-KW"/>
</dbReference>
<dbReference type="Gene3D" id="1.20.120.910">
    <property type="entry name" value="DksA, coiled-coil domain"/>
    <property type="match status" value="1"/>
</dbReference>
<dbReference type="EMBL" id="UOGH01000210">
    <property type="protein sequence ID" value="VAX31610.1"/>
    <property type="molecule type" value="Genomic_DNA"/>
</dbReference>
<evidence type="ECO:0000256" key="2">
    <source>
        <dbReference type="ARBA" id="ARBA00022771"/>
    </source>
</evidence>
<sequence>MPRKKAKSKEPEESEEQRKERLRKLLIGKRQEIIREAKNEIGKFIRGENRQLAETALDDGDWSVVDLAEDLNLQKLTVHKQTLNKIDEALRKLNEGTYGICEDCGSEISEERLKIIPFAIYCVDCMEKREELEKIEREERGI</sequence>
<evidence type="ECO:0000256" key="1">
    <source>
        <dbReference type="ARBA" id="ARBA00022723"/>
    </source>
</evidence>
<organism evidence="5">
    <name type="scientific">hydrothermal vent metagenome</name>
    <dbReference type="NCBI Taxonomy" id="652676"/>
    <lineage>
        <taxon>unclassified sequences</taxon>
        <taxon>metagenomes</taxon>
        <taxon>ecological metagenomes</taxon>
    </lineage>
</organism>
<dbReference type="SUPFAM" id="SSF57716">
    <property type="entry name" value="Glucocorticoid receptor-like (DNA-binding domain)"/>
    <property type="match status" value="1"/>
</dbReference>
<keyword evidence="3" id="KW-0862">Zinc</keyword>
<dbReference type="Pfam" id="PF01258">
    <property type="entry name" value="zf-dskA_traR"/>
    <property type="match status" value="1"/>
</dbReference>
<evidence type="ECO:0000313" key="5">
    <source>
        <dbReference type="EMBL" id="VAX31610.1"/>
    </source>
</evidence>
<protein>
    <submittedName>
        <fullName evidence="5">C4-type zinc finger protein, DksA/TraR family</fullName>
    </submittedName>
</protein>
<dbReference type="AlphaFoldDB" id="A0A3B1D9V4"/>
<accession>A0A3B1D9V4</accession>
<reference evidence="5" key="1">
    <citation type="submission" date="2018-06" db="EMBL/GenBank/DDBJ databases">
        <authorList>
            <person name="Zhirakovskaya E."/>
        </authorList>
    </citation>
    <scope>NUCLEOTIDE SEQUENCE</scope>
</reference>
<dbReference type="SUPFAM" id="SSF109635">
    <property type="entry name" value="DnaK suppressor protein DksA, alpha-hairpin domain"/>
    <property type="match status" value="1"/>
</dbReference>
<evidence type="ECO:0000256" key="3">
    <source>
        <dbReference type="ARBA" id="ARBA00022833"/>
    </source>
</evidence>
<keyword evidence="2" id="KW-0863">Zinc-finger</keyword>
<dbReference type="PROSITE" id="PS51128">
    <property type="entry name" value="ZF_DKSA_2"/>
    <property type="match status" value="1"/>
</dbReference>
<dbReference type="InterPro" id="IPR037187">
    <property type="entry name" value="DnaK_N"/>
</dbReference>
<proteinExistence type="predicted"/>
<gene>
    <name evidence="5" type="ORF">MNBD_NITROSPIRAE02-1519</name>
</gene>
<name>A0A3B1D9V4_9ZZZZ</name>
<feature type="domain" description="Zinc finger DksA/TraR C4-type" evidence="4">
    <location>
        <begin position="96"/>
        <end position="130"/>
    </location>
</feature>